<dbReference type="EC" id="2.7.7.60" evidence="4"/>
<dbReference type="InterPro" id="IPR029044">
    <property type="entry name" value="Nucleotide-diphossugar_trans"/>
</dbReference>
<dbReference type="PANTHER" id="PTHR32125:SF4">
    <property type="entry name" value="2-C-METHYL-D-ERYTHRITOL 4-PHOSPHATE CYTIDYLYLTRANSFERASE, CHLOROPLASTIC"/>
    <property type="match status" value="1"/>
</dbReference>
<dbReference type="EMBL" id="BMLG01000011">
    <property type="protein sequence ID" value="GGM35167.1"/>
    <property type="molecule type" value="Genomic_DNA"/>
</dbReference>
<dbReference type="InterPro" id="IPR034683">
    <property type="entry name" value="IspD/TarI"/>
</dbReference>
<dbReference type="NCBIfam" id="TIGR00453">
    <property type="entry name" value="ispD"/>
    <property type="match status" value="1"/>
</dbReference>
<keyword evidence="6" id="KW-1185">Reference proteome</keyword>
<keyword evidence="3 4" id="KW-0414">Isoprene biosynthesis</keyword>
<feature type="site" description="Positions MEP for the nucleophilic attack" evidence="4">
    <location>
        <position position="209"/>
    </location>
</feature>
<evidence type="ECO:0000256" key="2">
    <source>
        <dbReference type="ARBA" id="ARBA00022695"/>
    </source>
</evidence>
<gene>
    <name evidence="4 5" type="primary">ispD</name>
    <name evidence="5" type="ORF">GCM10011351_21460</name>
</gene>
<protein>
    <recommendedName>
        <fullName evidence="4">2-C-methyl-D-erythritol 4-phosphate cytidylyltransferase</fullName>
        <ecNumber evidence="4">2.7.7.60</ecNumber>
    </recommendedName>
    <alternativeName>
        <fullName evidence="4">4-diphosphocytidyl-2C-methyl-D-erythritol synthase</fullName>
    </alternativeName>
    <alternativeName>
        <fullName evidence="4">MEP cytidylyltransferase</fullName>
        <shortName evidence="4">MCT</shortName>
    </alternativeName>
</protein>
<dbReference type="Gene3D" id="3.90.550.10">
    <property type="entry name" value="Spore Coat Polysaccharide Biosynthesis Protein SpsA, Chain A"/>
    <property type="match status" value="1"/>
</dbReference>
<evidence type="ECO:0000313" key="6">
    <source>
        <dbReference type="Proteomes" id="UP000618460"/>
    </source>
</evidence>
<keyword evidence="1 4" id="KW-0808">Transferase</keyword>
<comment type="function">
    <text evidence="4">Catalyzes the formation of 4-diphosphocytidyl-2-C-methyl-D-erythritol from CTP and 2-C-methyl-D-erythritol 4-phosphate (MEP).</text>
</comment>
<keyword evidence="2 4" id="KW-0548">Nucleotidyltransferase</keyword>
<evidence type="ECO:0000256" key="1">
    <source>
        <dbReference type="ARBA" id="ARBA00022679"/>
    </source>
</evidence>
<feature type="site" description="Transition state stabilizer" evidence="4">
    <location>
        <position position="23"/>
    </location>
</feature>
<comment type="similarity">
    <text evidence="4">Belongs to the IspD/TarI cytidylyltransferase family. IspD subfamily.</text>
</comment>
<dbReference type="GO" id="GO:0050518">
    <property type="term" value="F:2-C-methyl-D-erythritol 4-phosphate cytidylyltransferase activity"/>
    <property type="evidence" value="ECO:0007669"/>
    <property type="project" value="UniProtKB-UniRule"/>
</dbReference>
<name>A0A917WWJ7_9BACI</name>
<evidence type="ECO:0000313" key="5">
    <source>
        <dbReference type="EMBL" id="GGM35167.1"/>
    </source>
</evidence>
<feature type="site" description="Transition state stabilizer" evidence="4">
    <location>
        <position position="16"/>
    </location>
</feature>
<dbReference type="SUPFAM" id="SSF53448">
    <property type="entry name" value="Nucleotide-diphospho-sugar transferases"/>
    <property type="match status" value="1"/>
</dbReference>
<organism evidence="5 6">
    <name type="scientific">Paraliobacillus quinghaiensis</name>
    <dbReference type="NCBI Taxonomy" id="470815"/>
    <lineage>
        <taxon>Bacteria</taxon>
        <taxon>Bacillati</taxon>
        <taxon>Bacillota</taxon>
        <taxon>Bacilli</taxon>
        <taxon>Bacillales</taxon>
        <taxon>Bacillaceae</taxon>
        <taxon>Paraliobacillus</taxon>
    </lineage>
</organism>
<accession>A0A917WWJ7</accession>
<evidence type="ECO:0000256" key="4">
    <source>
        <dbReference type="HAMAP-Rule" id="MF_00108"/>
    </source>
</evidence>
<sequence length="226" mass="25758">MIKYVAIVLAAGMGKRMDMVQNKQFLMLKDKPLIIHTLTVFEKDPWCDSIVLVIQPTEQERIVALLSNYSFATPIKLIEGGKERQDSAFLGLRALQISDKLVFIHDGARPFVAQKDLHKLARVANEHHAALLAVPVTDTIKQRNGKRLKTLDRERLWAAQTPQAFQYDLIWRAHQVARQSSYVCTDDASLVERLGHPVEIVEGNYKNIKLTTPEDIKKALFFLENE</sequence>
<evidence type="ECO:0000256" key="3">
    <source>
        <dbReference type="ARBA" id="ARBA00023229"/>
    </source>
</evidence>
<comment type="catalytic activity">
    <reaction evidence="4">
        <text>2-C-methyl-D-erythritol 4-phosphate + CTP + H(+) = 4-CDP-2-C-methyl-D-erythritol + diphosphate</text>
        <dbReference type="Rhea" id="RHEA:13429"/>
        <dbReference type="ChEBI" id="CHEBI:15378"/>
        <dbReference type="ChEBI" id="CHEBI:33019"/>
        <dbReference type="ChEBI" id="CHEBI:37563"/>
        <dbReference type="ChEBI" id="CHEBI:57823"/>
        <dbReference type="ChEBI" id="CHEBI:58262"/>
        <dbReference type="EC" id="2.7.7.60"/>
    </reaction>
</comment>
<dbReference type="HAMAP" id="MF_00108">
    <property type="entry name" value="IspD"/>
    <property type="match status" value="1"/>
</dbReference>
<dbReference type="InterPro" id="IPR001228">
    <property type="entry name" value="IspD"/>
</dbReference>
<comment type="pathway">
    <text evidence="4">Isoprenoid biosynthesis; isopentenyl diphosphate biosynthesis via DXP pathway; isopentenyl diphosphate from 1-deoxy-D-xylulose 5-phosphate: step 2/6.</text>
</comment>
<reference evidence="5" key="1">
    <citation type="journal article" date="2014" name="Int. J. Syst. Evol. Microbiol.">
        <title>Complete genome sequence of Corynebacterium casei LMG S-19264T (=DSM 44701T), isolated from a smear-ripened cheese.</title>
        <authorList>
            <consortium name="US DOE Joint Genome Institute (JGI-PGF)"/>
            <person name="Walter F."/>
            <person name="Albersmeier A."/>
            <person name="Kalinowski J."/>
            <person name="Ruckert C."/>
        </authorList>
    </citation>
    <scope>NUCLEOTIDE SEQUENCE</scope>
    <source>
        <strain evidence="5">CGMCC 1.6333</strain>
    </source>
</reference>
<dbReference type="Pfam" id="PF01128">
    <property type="entry name" value="IspD"/>
    <property type="match status" value="1"/>
</dbReference>
<dbReference type="GO" id="GO:0019288">
    <property type="term" value="P:isopentenyl diphosphate biosynthetic process, methylerythritol 4-phosphate pathway"/>
    <property type="evidence" value="ECO:0007669"/>
    <property type="project" value="UniProtKB-UniRule"/>
</dbReference>
<dbReference type="PANTHER" id="PTHR32125">
    <property type="entry name" value="2-C-METHYL-D-ERYTHRITOL 4-PHOSPHATE CYTIDYLYLTRANSFERASE, CHLOROPLASTIC"/>
    <property type="match status" value="1"/>
</dbReference>
<proteinExistence type="inferred from homology"/>
<dbReference type="InterPro" id="IPR050088">
    <property type="entry name" value="IspD/TarI_cytidylyltransf_bact"/>
</dbReference>
<reference evidence="5" key="2">
    <citation type="submission" date="2020-09" db="EMBL/GenBank/DDBJ databases">
        <authorList>
            <person name="Sun Q."/>
            <person name="Zhou Y."/>
        </authorList>
    </citation>
    <scope>NUCLEOTIDE SEQUENCE</scope>
    <source>
        <strain evidence="5">CGMCC 1.6333</strain>
    </source>
</reference>
<dbReference type="AlphaFoldDB" id="A0A917WWJ7"/>
<dbReference type="FunFam" id="3.90.550.10:FF:000003">
    <property type="entry name" value="2-C-methyl-D-erythritol 4-phosphate cytidylyltransferase"/>
    <property type="match status" value="1"/>
</dbReference>
<feature type="site" description="Positions MEP for the nucleophilic attack" evidence="4">
    <location>
        <position position="153"/>
    </location>
</feature>
<comment type="caution">
    <text evidence="5">The sequence shown here is derived from an EMBL/GenBank/DDBJ whole genome shotgun (WGS) entry which is preliminary data.</text>
</comment>
<dbReference type="Proteomes" id="UP000618460">
    <property type="component" value="Unassembled WGS sequence"/>
</dbReference>
<dbReference type="CDD" id="cd02516">
    <property type="entry name" value="CDP-ME_synthetase"/>
    <property type="match status" value="1"/>
</dbReference>